<keyword evidence="7 9" id="KW-1133">Transmembrane helix</keyword>
<feature type="domain" description="ABC transmembrane type-1" evidence="11">
    <location>
        <begin position="85"/>
        <end position="385"/>
    </location>
</feature>
<keyword evidence="5" id="KW-0547">Nucleotide-binding</keyword>
<sequence>MLSILDFIILQISVLRSPSAKSGFLRLHFSEQYDIIPSTRFISVFLFRFRPVPAGKKVWIIKNQNKHGSLRHIGRCLRGYRGWTAAAAFFGGFEVILEVFIPMLMSVIVDGGLYREKDFMLRSLFPDALVADRDRFVLTVGAVMTGIACLSMACGLLSARCSAVASQGFAKNLRTDLLEKIQSFSFANTDKFSTPSLITRATTDVNTVRMTMHQIIRSLTRSPVMLVMATVMAFTISPRLALFFVGTLPVLAVTLAVMLKTGQPRFRRMLVKMDDMNRAVQENLVNSRVVKAFVRGDYESERFDGTAEDLRQAQLSSARLFTLTGPIQMFIMWTCTVLLLFFGGREIIFRTTGLLTGELVSIVSYGTQAVSSLTMLSWLIMSLSRAQASMRRINEVFDEQPDIADGDSDAVVADGSVEFDDVCFSYTGDPDKLNLNHVSFRIESGETVGVIGGTGEGKSTLVSLIPRFYDTLSGTVKVGGTDVRDYTLENLRNGVSTVLQNGTLFSGTIASNLRWGKPDATLDDMKAACAISCADEYIDRFPDGYETVLEQNAANLSGGQKQRLRIARAIIRHPKILILDDSTSAVDMATDEHIRRGLRTSLPGTTKIIIAQRIASIITCDRIIVLDEGKLSDIGTHTELMSRSRIYRDVYDSQMKQEVNGNAEN</sequence>
<evidence type="ECO:0000256" key="5">
    <source>
        <dbReference type="ARBA" id="ARBA00022741"/>
    </source>
</evidence>
<dbReference type="GO" id="GO:0005524">
    <property type="term" value="F:ATP binding"/>
    <property type="evidence" value="ECO:0007669"/>
    <property type="project" value="UniProtKB-KW"/>
</dbReference>
<feature type="transmembrane region" description="Helical" evidence="9">
    <location>
        <begin position="320"/>
        <end position="342"/>
    </location>
</feature>
<evidence type="ECO:0000313" key="13">
    <source>
        <dbReference type="Proteomes" id="UP000017938"/>
    </source>
</evidence>
<dbReference type="Gene3D" id="1.20.1560.10">
    <property type="entry name" value="ABC transporter type 1, transmembrane domain"/>
    <property type="match status" value="1"/>
</dbReference>
<gene>
    <name evidence="12" type="ORF">BN580_00104</name>
</gene>
<dbReference type="PROSITE" id="PS50929">
    <property type="entry name" value="ABC_TM1F"/>
    <property type="match status" value="1"/>
</dbReference>
<dbReference type="PROSITE" id="PS50893">
    <property type="entry name" value="ABC_TRANSPORTER_2"/>
    <property type="match status" value="1"/>
</dbReference>
<evidence type="ECO:0000256" key="9">
    <source>
        <dbReference type="SAM" id="Phobius"/>
    </source>
</evidence>
<evidence type="ECO:0000256" key="8">
    <source>
        <dbReference type="ARBA" id="ARBA00023136"/>
    </source>
</evidence>
<evidence type="ECO:0000259" key="10">
    <source>
        <dbReference type="PROSITE" id="PS50893"/>
    </source>
</evidence>
<dbReference type="SUPFAM" id="SSF52540">
    <property type="entry name" value="P-loop containing nucleoside triphosphate hydrolases"/>
    <property type="match status" value="1"/>
</dbReference>
<dbReference type="GO" id="GO:0005886">
    <property type="term" value="C:plasma membrane"/>
    <property type="evidence" value="ECO:0007669"/>
    <property type="project" value="UniProtKB-SubCell"/>
</dbReference>
<dbReference type="InterPro" id="IPR036640">
    <property type="entry name" value="ABC1_TM_sf"/>
</dbReference>
<evidence type="ECO:0000256" key="7">
    <source>
        <dbReference type="ARBA" id="ARBA00022989"/>
    </source>
</evidence>
<dbReference type="Proteomes" id="UP000017938">
    <property type="component" value="Unassembled WGS sequence"/>
</dbReference>
<dbReference type="GO" id="GO:0016887">
    <property type="term" value="F:ATP hydrolysis activity"/>
    <property type="evidence" value="ECO:0007669"/>
    <property type="project" value="InterPro"/>
</dbReference>
<evidence type="ECO:0000256" key="4">
    <source>
        <dbReference type="ARBA" id="ARBA00022692"/>
    </source>
</evidence>
<dbReference type="EMBL" id="CBFW010000257">
    <property type="protein sequence ID" value="CDC74908.1"/>
    <property type="molecule type" value="Genomic_DNA"/>
</dbReference>
<dbReference type="Pfam" id="PF00005">
    <property type="entry name" value="ABC_tran"/>
    <property type="match status" value="1"/>
</dbReference>
<dbReference type="SUPFAM" id="SSF90123">
    <property type="entry name" value="ABC transporter transmembrane region"/>
    <property type="match status" value="1"/>
</dbReference>
<keyword evidence="8 9" id="KW-0472">Membrane</keyword>
<dbReference type="PANTHER" id="PTHR24221">
    <property type="entry name" value="ATP-BINDING CASSETTE SUB-FAMILY B"/>
    <property type="match status" value="1"/>
</dbReference>
<reference evidence="12" key="1">
    <citation type="submission" date="2012-11" db="EMBL/GenBank/DDBJ databases">
        <title>Dependencies among metagenomic species, viruses, plasmids and units of genetic variation.</title>
        <authorList>
            <person name="Nielsen H.B."/>
            <person name="Almeida M."/>
            <person name="Juncker A.S."/>
            <person name="Rasmussen S."/>
            <person name="Li J."/>
            <person name="Sunagawa S."/>
            <person name="Plichta D."/>
            <person name="Gautier L."/>
            <person name="Le Chatelier E."/>
            <person name="Peletier E."/>
            <person name="Bonde I."/>
            <person name="Nielsen T."/>
            <person name="Manichanh C."/>
            <person name="Arumugam M."/>
            <person name="Batto J."/>
            <person name="Santos M.B.Q.D."/>
            <person name="Blom N."/>
            <person name="Borruel N."/>
            <person name="Burgdorf K.S."/>
            <person name="Boumezbeur F."/>
            <person name="Casellas F."/>
            <person name="Dore J."/>
            <person name="Guarner F."/>
            <person name="Hansen T."/>
            <person name="Hildebrand F."/>
            <person name="Kaas R.S."/>
            <person name="Kennedy S."/>
            <person name="Kristiansen K."/>
            <person name="Kultima J.R."/>
            <person name="Leonard P."/>
            <person name="Levenez F."/>
            <person name="Lund O."/>
            <person name="Moumen B."/>
            <person name="Le Paslier D."/>
            <person name="Pons N."/>
            <person name="Pedersen O."/>
            <person name="Prifti E."/>
            <person name="Qin J."/>
            <person name="Raes J."/>
            <person name="Tap J."/>
            <person name="Tims S."/>
            <person name="Ussery D.W."/>
            <person name="Yamada T."/>
            <person name="MetaHit consortium"/>
            <person name="Renault P."/>
            <person name="Sicheritz-Ponten T."/>
            <person name="Bork P."/>
            <person name="Wang J."/>
            <person name="Brunak S."/>
            <person name="Ehrlich S.D."/>
        </authorList>
    </citation>
    <scope>NUCLEOTIDE SEQUENCE [LARGE SCALE GENOMIC DNA]</scope>
</reference>
<dbReference type="SMART" id="SM00382">
    <property type="entry name" value="AAA"/>
    <property type="match status" value="1"/>
</dbReference>
<keyword evidence="6 12" id="KW-0067">ATP-binding</keyword>
<dbReference type="GO" id="GO:0140359">
    <property type="term" value="F:ABC-type transporter activity"/>
    <property type="evidence" value="ECO:0007669"/>
    <property type="project" value="InterPro"/>
</dbReference>
<dbReference type="InterPro" id="IPR039421">
    <property type="entry name" value="Type_1_exporter"/>
</dbReference>
<organism evidence="12 13">
    <name type="scientific">Candidatus Colimorpha enterica</name>
    <dbReference type="NCBI Taxonomy" id="3083063"/>
    <lineage>
        <taxon>Bacteria</taxon>
        <taxon>Pseudomonadati</taxon>
        <taxon>Bacteroidota</taxon>
        <taxon>Bacteroidia</taxon>
        <taxon>Bacteroidales</taxon>
        <taxon>Candidatus Colimorpha</taxon>
    </lineage>
</organism>
<dbReference type="STRING" id="1263015.BN580_00104"/>
<dbReference type="PANTHER" id="PTHR24221:SF276">
    <property type="entry name" value="ABC TRANSPORTER, ATP-BINDING_PERMEASE PROTEIN"/>
    <property type="match status" value="1"/>
</dbReference>
<protein>
    <submittedName>
        <fullName evidence="12">ABC transporter ATP-binding/permease protein</fullName>
    </submittedName>
</protein>
<evidence type="ECO:0000259" key="11">
    <source>
        <dbReference type="PROSITE" id="PS50929"/>
    </source>
</evidence>
<name>R6TNA5_9BACT</name>
<keyword evidence="3" id="KW-1003">Cell membrane</keyword>
<dbReference type="InterPro" id="IPR011527">
    <property type="entry name" value="ABC1_TM_dom"/>
</dbReference>
<dbReference type="InterPro" id="IPR003593">
    <property type="entry name" value="AAA+_ATPase"/>
</dbReference>
<dbReference type="InterPro" id="IPR003439">
    <property type="entry name" value="ABC_transporter-like_ATP-bd"/>
</dbReference>
<proteinExistence type="predicted"/>
<feature type="domain" description="ABC transporter" evidence="10">
    <location>
        <begin position="417"/>
        <end position="653"/>
    </location>
</feature>
<keyword evidence="2" id="KW-0813">Transport</keyword>
<accession>R6TNA5</accession>
<dbReference type="FunFam" id="3.40.50.300:FF:000221">
    <property type="entry name" value="Multidrug ABC transporter ATP-binding protein"/>
    <property type="match status" value="1"/>
</dbReference>
<dbReference type="AlphaFoldDB" id="R6TNA5"/>
<dbReference type="CDD" id="cd18548">
    <property type="entry name" value="ABC_6TM_Tm287_like"/>
    <property type="match status" value="1"/>
</dbReference>
<feature type="transmembrane region" description="Helical" evidence="9">
    <location>
        <begin position="242"/>
        <end position="259"/>
    </location>
</feature>
<feature type="transmembrane region" description="Helical" evidence="9">
    <location>
        <begin position="136"/>
        <end position="157"/>
    </location>
</feature>
<feature type="transmembrane region" description="Helical" evidence="9">
    <location>
        <begin position="85"/>
        <end position="109"/>
    </location>
</feature>
<evidence type="ECO:0000256" key="3">
    <source>
        <dbReference type="ARBA" id="ARBA00022475"/>
    </source>
</evidence>
<dbReference type="Gene3D" id="3.40.50.300">
    <property type="entry name" value="P-loop containing nucleotide triphosphate hydrolases"/>
    <property type="match status" value="1"/>
</dbReference>
<comment type="subcellular location">
    <subcellularLocation>
        <location evidence="1">Cell membrane</location>
        <topology evidence="1">Multi-pass membrane protein</topology>
    </subcellularLocation>
</comment>
<dbReference type="Pfam" id="PF00664">
    <property type="entry name" value="ABC_membrane"/>
    <property type="match status" value="1"/>
</dbReference>
<dbReference type="PROSITE" id="PS00211">
    <property type="entry name" value="ABC_TRANSPORTER_1"/>
    <property type="match status" value="1"/>
</dbReference>
<keyword evidence="4 9" id="KW-0812">Transmembrane</keyword>
<evidence type="ECO:0000256" key="6">
    <source>
        <dbReference type="ARBA" id="ARBA00022840"/>
    </source>
</evidence>
<evidence type="ECO:0000256" key="1">
    <source>
        <dbReference type="ARBA" id="ARBA00004651"/>
    </source>
</evidence>
<comment type="caution">
    <text evidence="12">The sequence shown here is derived from an EMBL/GenBank/DDBJ whole genome shotgun (WGS) entry which is preliminary data.</text>
</comment>
<dbReference type="InterPro" id="IPR027417">
    <property type="entry name" value="P-loop_NTPase"/>
</dbReference>
<evidence type="ECO:0000256" key="2">
    <source>
        <dbReference type="ARBA" id="ARBA00022448"/>
    </source>
</evidence>
<evidence type="ECO:0000313" key="12">
    <source>
        <dbReference type="EMBL" id="CDC74908.1"/>
    </source>
</evidence>
<feature type="transmembrane region" description="Helical" evidence="9">
    <location>
        <begin position="219"/>
        <end position="236"/>
    </location>
</feature>
<dbReference type="InterPro" id="IPR017871">
    <property type="entry name" value="ABC_transporter-like_CS"/>
</dbReference>